<evidence type="ECO:0000313" key="4">
    <source>
        <dbReference type="Proteomes" id="UP000184363"/>
    </source>
</evidence>
<feature type="domain" description="Gfo/Idh/MocA-like oxidoreductase N-terminal" evidence="2">
    <location>
        <begin position="7"/>
        <end position="122"/>
    </location>
</feature>
<sequence length="301" mass="31039">MTRSAPLRIGLVGGGHWARAVHAPAIAAHADTELAAVWTRRPEVAAEIAAPHAAAVAGSFSELVAAVDAVAFAVPPAVQAGLAIEAAAAGRHLICEKPLAEDVAGARRVVDAVAAAGVVSSVVLTLRHDAGVRKWLAGFDDEPAGSDTVGTARWLSGSLLGGPYAASGWRAEPRNGAVLDLGPHVVDLLESALGPVVAVEWARHDERDLWRFGLRHAGGARSTSMMSLRLPIDPSEIEIAAFGGVGAQVFRGRVADATACYAALLDEFVAAVRGSGSPPVADAARGLRLQEIIDEVRRVAV</sequence>
<evidence type="ECO:0000259" key="2">
    <source>
        <dbReference type="Pfam" id="PF01408"/>
    </source>
</evidence>
<dbReference type="Pfam" id="PF01408">
    <property type="entry name" value="GFO_IDH_MocA"/>
    <property type="match status" value="1"/>
</dbReference>
<dbReference type="Gene3D" id="3.30.360.10">
    <property type="entry name" value="Dihydrodipicolinate Reductase, domain 2"/>
    <property type="match status" value="1"/>
</dbReference>
<reference evidence="3 4" key="1">
    <citation type="submission" date="2016-11" db="EMBL/GenBank/DDBJ databases">
        <authorList>
            <person name="Jaros S."/>
            <person name="Januszkiewicz K."/>
            <person name="Wedrychowicz H."/>
        </authorList>
    </citation>
    <scope>NUCLEOTIDE SEQUENCE [LARGE SCALE GENOMIC DNA]</scope>
    <source>
        <strain evidence="3 4">DSM 43832</strain>
    </source>
</reference>
<dbReference type="InterPro" id="IPR000683">
    <property type="entry name" value="Gfo/Idh/MocA-like_OxRdtase_N"/>
</dbReference>
<dbReference type="InterPro" id="IPR036291">
    <property type="entry name" value="NAD(P)-bd_dom_sf"/>
</dbReference>
<dbReference type="PANTHER" id="PTHR43818">
    <property type="entry name" value="BCDNA.GH03377"/>
    <property type="match status" value="1"/>
</dbReference>
<dbReference type="GO" id="GO:0000166">
    <property type="term" value="F:nucleotide binding"/>
    <property type="evidence" value="ECO:0007669"/>
    <property type="project" value="InterPro"/>
</dbReference>
<dbReference type="STRING" id="1848.SAMN05443637_11018"/>
<protein>
    <submittedName>
        <fullName evidence="3">Predicted dehydrogenase</fullName>
    </submittedName>
</protein>
<evidence type="ECO:0000256" key="1">
    <source>
        <dbReference type="ARBA" id="ARBA00023002"/>
    </source>
</evidence>
<dbReference type="SUPFAM" id="SSF55347">
    <property type="entry name" value="Glyceraldehyde-3-phosphate dehydrogenase-like, C-terminal domain"/>
    <property type="match status" value="1"/>
</dbReference>
<evidence type="ECO:0000313" key="3">
    <source>
        <dbReference type="EMBL" id="SHK67426.1"/>
    </source>
</evidence>
<dbReference type="EMBL" id="FRAP01000010">
    <property type="protein sequence ID" value="SHK67426.1"/>
    <property type="molecule type" value="Genomic_DNA"/>
</dbReference>
<name>A0A1M6UE20_PSETH</name>
<dbReference type="GO" id="GO:0016491">
    <property type="term" value="F:oxidoreductase activity"/>
    <property type="evidence" value="ECO:0007669"/>
    <property type="project" value="UniProtKB-KW"/>
</dbReference>
<dbReference type="Proteomes" id="UP000184363">
    <property type="component" value="Unassembled WGS sequence"/>
</dbReference>
<dbReference type="SUPFAM" id="SSF51735">
    <property type="entry name" value="NAD(P)-binding Rossmann-fold domains"/>
    <property type="match status" value="1"/>
</dbReference>
<dbReference type="PANTHER" id="PTHR43818:SF11">
    <property type="entry name" value="BCDNA.GH03377"/>
    <property type="match status" value="1"/>
</dbReference>
<organism evidence="3 4">
    <name type="scientific">Pseudonocardia thermophila</name>
    <dbReference type="NCBI Taxonomy" id="1848"/>
    <lineage>
        <taxon>Bacteria</taxon>
        <taxon>Bacillati</taxon>
        <taxon>Actinomycetota</taxon>
        <taxon>Actinomycetes</taxon>
        <taxon>Pseudonocardiales</taxon>
        <taxon>Pseudonocardiaceae</taxon>
        <taxon>Pseudonocardia</taxon>
    </lineage>
</organism>
<keyword evidence="4" id="KW-1185">Reference proteome</keyword>
<dbReference type="Gene3D" id="3.40.50.720">
    <property type="entry name" value="NAD(P)-binding Rossmann-like Domain"/>
    <property type="match status" value="1"/>
</dbReference>
<keyword evidence="1" id="KW-0560">Oxidoreductase</keyword>
<dbReference type="AlphaFoldDB" id="A0A1M6UE20"/>
<gene>
    <name evidence="3" type="ORF">SAMN05443637_11018</name>
</gene>
<dbReference type="RefSeq" id="WP_073457539.1">
    <property type="nucleotide sequence ID" value="NZ_FRAP01000010.1"/>
</dbReference>
<proteinExistence type="predicted"/>
<accession>A0A1M6UE20</accession>
<dbReference type="InterPro" id="IPR050463">
    <property type="entry name" value="Gfo/Idh/MocA_oxidrdct_glycsds"/>
</dbReference>